<dbReference type="PRINTS" id="PR00625">
    <property type="entry name" value="JDOMAIN"/>
</dbReference>
<dbReference type="Proteomes" id="UP000285301">
    <property type="component" value="Unassembled WGS sequence"/>
</dbReference>
<comment type="caution">
    <text evidence="9">The sequence shown here is derived from an EMBL/GenBank/DDBJ whole genome shotgun (WGS) entry which is preliminary data.</text>
</comment>
<evidence type="ECO:0000313" key="9">
    <source>
        <dbReference type="EMBL" id="RWS17723.1"/>
    </source>
</evidence>
<dbReference type="AlphaFoldDB" id="A0A3S3P997"/>
<dbReference type="PANTHER" id="PTHR44176:SF1">
    <property type="entry name" value="DNAJ HOMOLOG SUBFAMILY C MEMBER 25"/>
    <property type="match status" value="1"/>
</dbReference>
<accession>A0A3S3P997</accession>
<dbReference type="CDD" id="cd06257">
    <property type="entry name" value="DnaJ"/>
    <property type="match status" value="1"/>
</dbReference>
<dbReference type="Pfam" id="PF00226">
    <property type="entry name" value="DnaJ"/>
    <property type="match status" value="1"/>
</dbReference>
<comment type="similarity">
    <text evidence="6">Belongs to the DNAJC25 family.</text>
</comment>
<dbReference type="PANTHER" id="PTHR44176">
    <property type="entry name" value="DNAJ HOMOLOG SUBFAMILY C MEMBER 25"/>
    <property type="match status" value="1"/>
</dbReference>
<dbReference type="EMBL" id="NCKU01000044">
    <property type="protein sequence ID" value="RWS17723.1"/>
    <property type="molecule type" value="Genomic_DNA"/>
</dbReference>
<dbReference type="InterPro" id="IPR001623">
    <property type="entry name" value="DnaJ_domain"/>
</dbReference>
<evidence type="ECO:0000256" key="5">
    <source>
        <dbReference type="ARBA" id="ARBA00023186"/>
    </source>
</evidence>
<dbReference type="SMART" id="SM00271">
    <property type="entry name" value="DnaJ"/>
    <property type="match status" value="1"/>
</dbReference>
<dbReference type="GO" id="GO:0006457">
    <property type="term" value="P:protein folding"/>
    <property type="evidence" value="ECO:0007669"/>
    <property type="project" value="InterPro"/>
</dbReference>
<reference evidence="9 10" key="1">
    <citation type="journal article" date="2018" name="Gigascience">
        <title>Genomes of trombidid mites reveal novel predicted allergens and laterally-transferred genes associated with secondary metabolism.</title>
        <authorList>
            <person name="Dong X."/>
            <person name="Chaisiri K."/>
            <person name="Xia D."/>
            <person name="Armstrong S.D."/>
            <person name="Fang Y."/>
            <person name="Donnelly M.J."/>
            <person name="Kadowaki T."/>
            <person name="McGarry J.W."/>
            <person name="Darby A.C."/>
            <person name="Makepeace B.L."/>
        </authorList>
    </citation>
    <scope>NUCLEOTIDE SEQUENCE [LARGE SCALE GENOMIC DNA]</scope>
    <source>
        <strain evidence="9">UoL-WK</strain>
    </source>
</reference>
<organism evidence="9 10">
    <name type="scientific">Dinothrombium tinctorium</name>
    <dbReference type="NCBI Taxonomy" id="1965070"/>
    <lineage>
        <taxon>Eukaryota</taxon>
        <taxon>Metazoa</taxon>
        <taxon>Ecdysozoa</taxon>
        <taxon>Arthropoda</taxon>
        <taxon>Chelicerata</taxon>
        <taxon>Arachnida</taxon>
        <taxon>Acari</taxon>
        <taxon>Acariformes</taxon>
        <taxon>Trombidiformes</taxon>
        <taxon>Prostigmata</taxon>
        <taxon>Anystina</taxon>
        <taxon>Parasitengona</taxon>
        <taxon>Trombidioidea</taxon>
        <taxon>Trombidiidae</taxon>
        <taxon>Dinothrombium</taxon>
    </lineage>
</organism>
<keyword evidence="2 7" id="KW-0812">Transmembrane</keyword>
<keyword evidence="3 7" id="KW-1133">Transmembrane helix</keyword>
<proteinExistence type="inferred from homology"/>
<dbReference type="Gene3D" id="1.10.287.110">
    <property type="entry name" value="DnaJ domain"/>
    <property type="match status" value="1"/>
</dbReference>
<dbReference type="GO" id="GO:0005789">
    <property type="term" value="C:endoplasmic reticulum membrane"/>
    <property type="evidence" value="ECO:0007669"/>
    <property type="project" value="TreeGrafter"/>
</dbReference>
<evidence type="ECO:0000256" key="4">
    <source>
        <dbReference type="ARBA" id="ARBA00023136"/>
    </source>
</evidence>
<evidence type="ECO:0000256" key="3">
    <source>
        <dbReference type="ARBA" id="ARBA00022989"/>
    </source>
</evidence>
<keyword evidence="5" id="KW-0143">Chaperone</keyword>
<dbReference type="PROSITE" id="PS00636">
    <property type="entry name" value="DNAJ_1"/>
    <property type="match status" value="1"/>
</dbReference>
<name>A0A3S3P997_9ACAR</name>
<feature type="transmembrane region" description="Helical" evidence="7">
    <location>
        <begin position="164"/>
        <end position="184"/>
    </location>
</feature>
<gene>
    <name evidence="9" type="ORF">B4U79_13984</name>
</gene>
<comment type="subcellular location">
    <subcellularLocation>
        <location evidence="1">Membrane</location>
        <topology evidence="1">Multi-pass membrane protein</topology>
    </subcellularLocation>
</comment>
<evidence type="ECO:0000313" key="10">
    <source>
        <dbReference type="Proteomes" id="UP000285301"/>
    </source>
</evidence>
<dbReference type="InterPro" id="IPR018253">
    <property type="entry name" value="DnaJ_domain_CS"/>
</dbReference>
<sequence length="280" mass="33700">MFNCHLLGVTRDSSKDEITKAYRKLARRYHPDVHRGEEAKKIASEKFTLIASAYEVLRDEESRKDYNYMLDNPDEVYRHYYHYYRRIYAPKVDVRIVIVVTITVVSGIQYWAAFSRYKEAIDYFLTVPKYRLKATEIAKEEGLLIIEEKMDIKGAYSKPSIHDILWVQLICLPYTTAMYIYFYIRWFYKFGILKEEYGEEEKMYIIRRNMKLSSNQWAALPDEEKQEYLDLNLWEKSVFEQWKQKKDDETKAKLAESASYKRYRRWMRKGGPGTISFIED</sequence>
<dbReference type="InterPro" id="IPR044632">
    <property type="entry name" value="DNAJC25-like"/>
</dbReference>
<dbReference type="InterPro" id="IPR036869">
    <property type="entry name" value="J_dom_sf"/>
</dbReference>
<evidence type="ECO:0000259" key="8">
    <source>
        <dbReference type="PROSITE" id="PS50076"/>
    </source>
</evidence>
<evidence type="ECO:0000256" key="2">
    <source>
        <dbReference type="ARBA" id="ARBA00022692"/>
    </source>
</evidence>
<evidence type="ECO:0000256" key="1">
    <source>
        <dbReference type="ARBA" id="ARBA00004141"/>
    </source>
</evidence>
<dbReference type="SUPFAM" id="SSF46565">
    <property type="entry name" value="Chaperone J-domain"/>
    <property type="match status" value="1"/>
</dbReference>
<dbReference type="OrthoDB" id="270167at2759"/>
<keyword evidence="4 7" id="KW-0472">Membrane</keyword>
<dbReference type="STRING" id="1965070.A0A3S3P997"/>
<dbReference type="PROSITE" id="PS50076">
    <property type="entry name" value="DNAJ_2"/>
    <property type="match status" value="1"/>
</dbReference>
<evidence type="ECO:0000256" key="7">
    <source>
        <dbReference type="SAM" id="Phobius"/>
    </source>
</evidence>
<keyword evidence="10" id="KW-1185">Reference proteome</keyword>
<protein>
    <submittedName>
        <fullName evidence="9">DnaJ subfamily C member 25 homolog-like protein</fullName>
    </submittedName>
</protein>
<feature type="transmembrane region" description="Helical" evidence="7">
    <location>
        <begin position="92"/>
        <end position="112"/>
    </location>
</feature>
<feature type="domain" description="J" evidence="8">
    <location>
        <begin position="2"/>
        <end position="70"/>
    </location>
</feature>
<evidence type="ECO:0000256" key="6">
    <source>
        <dbReference type="ARBA" id="ARBA00024193"/>
    </source>
</evidence>